<dbReference type="PROSITE" id="PS50931">
    <property type="entry name" value="HTH_LYSR"/>
    <property type="match status" value="1"/>
</dbReference>
<proteinExistence type="inferred from homology"/>
<keyword evidence="2" id="KW-0805">Transcription regulation</keyword>
<dbReference type="InterPro" id="IPR000847">
    <property type="entry name" value="LysR_HTH_N"/>
</dbReference>
<sequence length="294" mass="32993">MKGGNEMTIDNLKCFILVAENLSFARAAEALYISQPAVAKQINTLEHELGVALFIRSTRHVELTPSGMSFYKDAKDIVMKSEAAITRVQKQYVNSDSIRIGLSNPAALFFLTPVLTRFHSEFPDIRPDIECPGYKIVLNLFLENKLDVLFYYRENMPKKTSIHFIELQKDRMICLMPKTHPFAGRDSVSLEDLKDTTIIACNPLNAPLSTSAFQRRLSGHHAADKILYCNSIEIAHCLAASGFGISVLPQILTLDSPEYAAVPLSENIELSFGVFYHKRNTSSALDKFLKLFSR</sequence>
<comment type="caution">
    <text evidence="6">The sequence shown here is derived from an EMBL/GenBank/DDBJ whole genome shotgun (WGS) entry which is preliminary data.</text>
</comment>
<dbReference type="eggNOG" id="COG0583">
    <property type="taxonomic scope" value="Bacteria"/>
</dbReference>
<evidence type="ECO:0000256" key="4">
    <source>
        <dbReference type="ARBA" id="ARBA00023163"/>
    </source>
</evidence>
<protein>
    <submittedName>
        <fullName evidence="6">LysR substrate binding domain protein</fullName>
    </submittedName>
</protein>
<keyword evidence="7" id="KW-1185">Reference proteome</keyword>
<feature type="domain" description="HTH lysR-type" evidence="5">
    <location>
        <begin position="7"/>
        <end position="64"/>
    </location>
</feature>
<dbReference type="STRING" id="168384.SAMN05660368_01689"/>
<dbReference type="RefSeq" id="WP_006859860.1">
    <property type="nucleotide sequence ID" value="NZ_ACCL02000001.1"/>
</dbReference>
<dbReference type="CDD" id="cd05466">
    <property type="entry name" value="PBP2_LTTR_substrate"/>
    <property type="match status" value="1"/>
</dbReference>
<evidence type="ECO:0000313" key="6">
    <source>
        <dbReference type="EMBL" id="EET62708.1"/>
    </source>
</evidence>
<keyword evidence="4" id="KW-0804">Transcription</keyword>
<dbReference type="PANTHER" id="PTHR30346">
    <property type="entry name" value="TRANSCRIPTIONAL DUAL REGULATOR HCAR-RELATED"/>
    <property type="match status" value="1"/>
</dbReference>
<keyword evidence="3" id="KW-0238">DNA-binding</keyword>
<dbReference type="InterPro" id="IPR036388">
    <property type="entry name" value="WH-like_DNA-bd_sf"/>
</dbReference>
<dbReference type="Pfam" id="PF00126">
    <property type="entry name" value="HTH_1"/>
    <property type="match status" value="1"/>
</dbReference>
<dbReference type="GO" id="GO:0003700">
    <property type="term" value="F:DNA-binding transcription factor activity"/>
    <property type="evidence" value="ECO:0007669"/>
    <property type="project" value="InterPro"/>
</dbReference>
<dbReference type="InterPro" id="IPR005119">
    <property type="entry name" value="LysR_subst-bd"/>
</dbReference>
<dbReference type="GO" id="GO:0032993">
    <property type="term" value="C:protein-DNA complex"/>
    <property type="evidence" value="ECO:0007669"/>
    <property type="project" value="TreeGrafter"/>
</dbReference>
<dbReference type="Gene3D" id="1.10.10.10">
    <property type="entry name" value="Winged helix-like DNA-binding domain superfamily/Winged helix DNA-binding domain"/>
    <property type="match status" value="1"/>
</dbReference>
<evidence type="ECO:0000259" key="5">
    <source>
        <dbReference type="PROSITE" id="PS50931"/>
    </source>
</evidence>
<dbReference type="PANTHER" id="PTHR30346:SF28">
    <property type="entry name" value="HTH-TYPE TRANSCRIPTIONAL REGULATOR CYNR"/>
    <property type="match status" value="1"/>
</dbReference>
<organism evidence="6 7">
    <name type="scientific">Marvinbryantia formatexigens DSM 14469</name>
    <dbReference type="NCBI Taxonomy" id="478749"/>
    <lineage>
        <taxon>Bacteria</taxon>
        <taxon>Bacillati</taxon>
        <taxon>Bacillota</taxon>
        <taxon>Clostridia</taxon>
        <taxon>Lachnospirales</taxon>
        <taxon>Lachnospiraceae</taxon>
        <taxon>Marvinbryantia</taxon>
    </lineage>
</organism>
<dbReference type="Pfam" id="PF03466">
    <property type="entry name" value="LysR_substrate"/>
    <property type="match status" value="1"/>
</dbReference>
<dbReference type="OrthoDB" id="1652954at2"/>
<evidence type="ECO:0000256" key="1">
    <source>
        <dbReference type="ARBA" id="ARBA00009437"/>
    </source>
</evidence>
<comment type="similarity">
    <text evidence="1">Belongs to the LysR transcriptional regulatory family.</text>
</comment>
<dbReference type="EMBL" id="ACCL02000001">
    <property type="protein sequence ID" value="EET62708.1"/>
    <property type="molecule type" value="Genomic_DNA"/>
</dbReference>
<accession>C6L8W9</accession>
<evidence type="ECO:0000313" key="7">
    <source>
        <dbReference type="Proteomes" id="UP000005561"/>
    </source>
</evidence>
<dbReference type="Gene3D" id="3.40.190.290">
    <property type="match status" value="1"/>
</dbReference>
<dbReference type="InterPro" id="IPR036390">
    <property type="entry name" value="WH_DNA-bd_sf"/>
</dbReference>
<evidence type="ECO:0000256" key="2">
    <source>
        <dbReference type="ARBA" id="ARBA00023015"/>
    </source>
</evidence>
<dbReference type="FunFam" id="1.10.10.10:FF:000001">
    <property type="entry name" value="LysR family transcriptional regulator"/>
    <property type="match status" value="1"/>
</dbReference>
<evidence type="ECO:0000256" key="3">
    <source>
        <dbReference type="ARBA" id="ARBA00023125"/>
    </source>
</evidence>
<reference evidence="6" key="1">
    <citation type="submission" date="2009-07" db="EMBL/GenBank/DDBJ databases">
        <authorList>
            <person name="Weinstock G."/>
            <person name="Sodergren E."/>
            <person name="Clifton S."/>
            <person name="Fulton L."/>
            <person name="Fulton B."/>
            <person name="Courtney L."/>
            <person name="Fronick C."/>
            <person name="Harrison M."/>
            <person name="Strong C."/>
            <person name="Farmer C."/>
            <person name="Delahaunty K."/>
            <person name="Markovic C."/>
            <person name="Hall O."/>
            <person name="Minx P."/>
            <person name="Tomlinson C."/>
            <person name="Mitreva M."/>
            <person name="Nelson J."/>
            <person name="Hou S."/>
            <person name="Wollam A."/>
            <person name="Pepin K.H."/>
            <person name="Johnson M."/>
            <person name="Bhonagiri V."/>
            <person name="Nash W.E."/>
            <person name="Warren W."/>
            <person name="Chinwalla A."/>
            <person name="Mardis E.R."/>
            <person name="Wilson R.K."/>
        </authorList>
    </citation>
    <scope>NUCLEOTIDE SEQUENCE [LARGE SCALE GENOMIC DNA]</scope>
    <source>
        <strain evidence="6">DSM 14469</strain>
    </source>
</reference>
<gene>
    <name evidence="6" type="ORF">BRYFOR_05058</name>
</gene>
<dbReference type="Proteomes" id="UP000005561">
    <property type="component" value="Unassembled WGS sequence"/>
</dbReference>
<dbReference type="PRINTS" id="PR00039">
    <property type="entry name" value="HTHLYSR"/>
</dbReference>
<name>C6L8W9_9FIRM</name>
<dbReference type="GO" id="GO:0003677">
    <property type="term" value="F:DNA binding"/>
    <property type="evidence" value="ECO:0007669"/>
    <property type="project" value="UniProtKB-KW"/>
</dbReference>
<dbReference type="AlphaFoldDB" id="C6L8W9"/>
<dbReference type="SUPFAM" id="SSF46785">
    <property type="entry name" value="Winged helix' DNA-binding domain"/>
    <property type="match status" value="1"/>
</dbReference>
<dbReference type="SUPFAM" id="SSF53850">
    <property type="entry name" value="Periplasmic binding protein-like II"/>
    <property type="match status" value="1"/>
</dbReference>